<accession>A0AAP9AH06</accession>
<sequence length="640" mass="68222">MGMLSLNTNLTALTIQGKSSQNTSALSQAIRNLSSGMRINSAKDNAAGQAVANRMTSEQNALQQTQRNAGDGLSLVQTAEGAMSEINNRLQRIRELTVKGLSETNNLVDADAIQAEINLNLKEIDRLNTSVDFNGINLLDGSAGTVGFQVGSRDNEKIFLDLSKNFSVENIGLKDLVIRGISGSVSDINKVTGVANNIDLTSSNVSVTWSPTGTFNLPQLVHNGMNGQTYIQDTGGDGKPVYYQATYNASWDTASGTGSVSIGATTGTPLYSDVPQYSGLPITSVNYLDTNGGALSNSPVPSLRESNGQYYIEQDELYYPAVLTYGSTGAVSAQMTSTSWVTDTSFSVIPAVVASTPNIDTTTATLSFVDSSNNSVSEDKARLLKSGSQYIMEVDDGSGNFRYYNASVSVTTDGNDSSLVVKANSATSLNNFSAVTLVDGTSTVTMDPAKVNVRYTDAEGNVSDDVLRKDSDGNYYMDVVKGTDSKRVTLVVPDDNVSQIMLKTQNGVGDLLLYYNASHGASTDTETNYTTLNIFEVGNEIRLKKPENPLAAIDNAIKQVDTSRSTLGAMANRLASTQNQQATMSVAVNASRSRIEDADYALEMSNMVRAQIFQESLGSMLSKANQMPQVVLSLLNGAIK</sequence>
<name>A0AAP9AH06_9ENTR</name>
<comment type="subcellular location">
    <subcellularLocation>
        <location evidence="5">Secreted</location>
    </subcellularLocation>
    <subcellularLocation>
        <location evidence="5">Bacterial flagellum</location>
    </subcellularLocation>
</comment>
<keyword evidence="3 5" id="KW-0964">Secreted</keyword>
<proteinExistence type="inferred from homology"/>
<evidence type="ECO:0000256" key="4">
    <source>
        <dbReference type="ARBA" id="ARBA00023143"/>
    </source>
</evidence>
<reference evidence="8 9" key="1">
    <citation type="submission" date="2019-01" db="EMBL/GenBank/DDBJ databases">
        <title>Florfenicol resistance in Enterobacteriaceae and whole-genome sequence analysis of florfenicol-resistant Leclercia adecarboxylata strain R25.</title>
        <authorList>
            <person name="Bao Q."/>
            <person name="Ying Y."/>
        </authorList>
    </citation>
    <scope>NUCLEOTIDE SEQUENCE [LARGE SCALE GENOMIC DNA]</scope>
    <source>
        <strain evidence="8 9">R25</strain>
    </source>
</reference>
<evidence type="ECO:0000256" key="5">
    <source>
        <dbReference type="RuleBase" id="RU362073"/>
    </source>
</evidence>
<dbReference type="InterPro" id="IPR001029">
    <property type="entry name" value="Flagellin_N"/>
</dbReference>
<dbReference type="Pfam" id="PF00669">
    <property type="entry name" value="Flagellin_N"/>
    <property type="match status" value="1"/>
</dbReference>
<dbReference type="GO" id="GO:0005576">
    <property type="term" value="C:extracellular region"/>
    <property type="evidence" value="ECO:0007669"/>
    <property type="project" value="UniProtKB-SubCell"/>
</dbReference>
<keyword evidence="8" id="KW-0282">Flagellum</keyword>
<evidence type="ECO:0000313" key="8">
    <source>
        <dbReference type="EMBL" id="QDK17382.1"/>
    </source>
</evidence>
<protein>
    <recommendedName>
        <fullName evidence="5">Flagellin</fullName>
    </recommendedName>
</protein>
<dbReference type="PANTHER" id="PTHR42792:SF2">
    <property type="entry name" value="FLAGELLIN"/>
    <property type="match status" value="1"/>
</dbReference>
<evidence type="ECO:0000256" key="2">
    <source>
        <dbReference type="ARBA" id="ARBA00005709"/>
    </source>
</evidence>
<comment type="similarity">
    <text evidence="2 5">Belongs to the bacterial flagellin family.</text>
</comment>
<organism evidence="8 9">
    <name type="scientific">Leclercia adecarboxylata</name>
    <dbReference type="NCBI Taxonomy" id="83655"/>
    <lineage>
        <taxon>Bacteria</taxon>
        <taxon>Pseudomonadati</taxon>
        <taxon>Pseudomonadota</taxon>
        <taxon>Gammaproteobacteria</taxon>
        <taxon>Enterobacterales</taxon>
        <taxon>Enterobacteriaceae</taxon>
        <taxon>Leclercia</taxon>
    </lineage>
</organism>
<dbReference type="Gene3D" id="6.10.10.10">
    <property type="entry name" value="Flagellar export chaperone, C-terminal domain"/>
    <property type="match status" value="1"/>
</dbReference>
<dbReference type="InterPro" id="IPR001492">
    <property type="entry name" value="Flagellin"/>
</dbReference>
<evidence type="ECO:0000259" key="6">
    <source>
        <dbReference type="Pfam" id="PF00669"/>
    </source>
</evidence>
<dbReference type="PRINTS" id="PR00207">
    <property type="entry name" value="FLAGELLIN"/>
</dbReference>
<dbReference type="EMBL" id="CP035382">
    <property type="protein sequence ID" value="QDK17382.1"/>
    <property type="molecule type" value="Genomic_DNA"/>
</dbReference>
<feature type="domain" description="Flagellin C-terminal" evidence="7">
    <location>
        <begin position="550"/>
        <end position="635"/>
    </location>
</feature>
<dbReference type="Pfam" id="PF00700">
    <property type="entry name" value="Flagellin_C"/>
    <property type="match status" value="1"/>
</dbReference>
<dbReference type="Gene3D" id="1.20.1330.10">
    <property type="entry name" value="f41 fragment of flagellin, N-terminal domain"/>
    <property type="match status" value="2"/>
</dbReference>
<dbReference type="GO" id="GO:0009288">
    <property type="term" value="C:bacterial-type flagellum"/>
    <property type="evidence" value="ECO:0007669"/>
    <property type="project" value="UniProtKB-SubCell"/>
</dbReference>
<gene>
    <name evidence="8" type="ORF">ES815_03270</name>
</gene>
<evidence type="ECO:0000256" key="3">
    <source>
        <dbReference type="ARBA" id="ARBA00022525"/>
    </source>
</evidence>
<dbReference type="SUPFAM" id="SSF64518">
    <property type="entry name" value="Phase 1 flagellin"/>
    <property type="match status" value="2"/>
</dbReference>
<evidence type="ECO:0000256" key="1">
    <source>
        <dbReference type="ARBA" id="ARBA00002270"/>
    </source>
</evidence>
<keyword evidence="8" id="KW-0966">Cell projection</keyword>
<dbReference type="InterPro" id="IPR042187">
    <property type="entry name" value="Flagellin_C_sub2"/>
</dbReference>
<comment type="function">
    <text evidence="1 5">Flagellin is the subunit protein which polymerizes to form the filaments of bacterial flagella.</text>
</comment>
<dbReference type="Proteomes" id="UP000317812">
    <property type="component" value="Chromosome"/>
</dbReference>
<dbReference type="InterPro" id="IPR046358">
    <property type="entry name" value="Flagellin_C"/>
</dbReference>
<feature type="domain" description="Flagellin N-terminal" evidence="6">
    <location>
        <begin position="7"/>
        <end position="142"/>
    </location>
</feature>
<dbReference type="GO" id="GO:0005198">
    <property type="term" value="F:structural molecule activity"/>
    <property type="evidence" value="ECO:0007669"/>
    <property type="project" value="UniProtKB-UniRule"/>
</dbReference>
<evidence type="ECO:0000313" key="9">
    <source>
        <dbReference type="Proteomes" id="UP000317812"/>
    </source>
</evidence>
<dbReference type="PANTHER" id="PTHR42792">
    <property type="entry name" value="FLAGELLIN"/>
    <property type="match status" value="1"/>
</dbReference>
<dbReference type="AlphaFoldDB" id="A0AAP9AH06"/>
<keyword evidence="8" id="KW-0969">Cilium</keyword>
<evidence type="ECO:0000259" key="7">
    <source>
        <dbReference type="Pfam" id="PF00700"/>
    </source>
</evidence>
<keyword evidence="4 5" id="KW-0975">Bacterial flagellum</keyword>